<keyword evidence="2" id="KW-1185">Reference proteome</keyword>
<accession>A0ABR3X7T8</accession>
<proteinExistence type="predicted"/>
<sequence length="114" mass="12402">MTTVCIPYSCVGVTGIYPTDPPAPSLHSLPTHAKFLVSLRGRPSCRVCLHSRSLLKFMLCASPLASLTILPDCLGMPCPHRLYDCREAATGIRPVMSSAPRLPRLHAAHRRILG</sequence>
<evidence type="ECO:0000313" key="1">
    <source>
        <dbReference type="EMBL" id="KAL1871989.1"/>
    </source>
</evidence>
<reference evidence="1 2" key="1">
    <citation type="journal article" date="2024" name="Commun. Biol.">
        <title>Comparative genomic analysis of thermophilic fungi reveals convergent evolutionary adaptations and gene losses.</title>
        <authorList>
            <person name="Steindorff A.S."/>
            <person name="Aguilar-Pontes M.V."/>
            <person name="Robinson A.J."/>
            <person name="Andreopoulos B."/>
            <person name="LaButti K."/>
            <person name="Kuo A."/>
            <person name="Mondo S."/>
            <person name="Riley R."/>
            <person name="Otillar R."/>
            <person name="Haridas S."/>
            <person name="Lipzen A."/>
            <person name="Grimwood J."/>
            <person name="Schmutz J."/>
            <person name="Clum A."/>
            <person name="Reid I.D."/>
            <person name="Moisan M.C."/>
            <person name="Butler G."/>
            <person name="Nguyen T.T.M."/>
            <person name="Dewar K."/>
            <person name="Conant G."/>
            <person name="Drula E."/>
            <person name="Henrissat B."/>
            <person name="Hansel C."/>
            <person name="Singer S."/>
            <person name="Hutchinson M.I."/>
            <person name="de Vries R.P."/>
            <person name="Natvig D.O."/>
            <person name="Powell A.J."/>
            <person name="Tsang A."/>
            <person name="Grigoriev I.V."/>
        </authorList>
    </citation>
    <scope>NUCLEOTIDE SEQUENCE [LARGE SCALE GENOMIC DNA]</scope>
    <source>
        <strain evidence="1 2">ATCC 24622</strain>
    </source>
</reference>
<evidence type="ECO:0000313" key="2">
    <source>
        <dbReference type="Proteomes" id="UP001586593"/>
    </source>
</evidence>
<name>A0ABR3X7T8_9PEZI</name>
<comment type="caution">
    <text evidence="1">The sequence shown here is derived from an EMBL/GenBank/DDBJ whole genome shotgun (WGS) entry which is preliminary data.</text>
</comment>
<gene>
    <name evidence="1" type="ORF">VTK73DRAFT_1778</name>
</gene>
<protein>
    <submittedName>
        <fullName evidence="1">Uncharacterized protein</fullName>
    </submittedName>
</protein>
<dbReference type="Proteomes" id="UP001586593">
    <property type="component" value="Unassembled WGS sequence"/>
</dbReference>
<dbReference type="EMBL" id="JAZHXJ010000146">
    <property type="protein sequence ID" value="KAL1871989.1"/>
    <property type="molecule type" value="Genomic_DNA"/>
</dbReference>
<organism evidence="1 2">
    <name type="scientific">Phialemonium thermophilum</name>
    <dbReference type="NCBI Taxonomy" id="223376"/>
    <lineage>
        <taxon>Eukaryota</taxon>
        <taxon>Fungi</taxon>
        <taxon>Dikarya</taxon>
        <taxon>Ascomycota</taxon>
        <taxon>Pezizomycotina</taxon>
        <taxon>Sordariomycetes</taxon>
        <taxon>Sordariomycetidae</taxon>
        <taxon>Cephalothecales</taxon>
        <taxon>Cephalothecaceae</taxon>
        <taxon>Phialemonium</taxon>
    </lineage>
</organism>